<evidence type="ECO:0000313" key="3">
    <source>
        <dbReference type="Proteomes" id="UP000821837"/>
    </source>
</evidence>
<evidence type="ECO:0000313" key="2">
    <source>
        <dbReference type="EMBL" id="KAH7975778.1"/>
    </source>
</evidence>
<feature type="compositionally biased region" description="Low complexity" evidence="1">
    <location>
        <begin position="13"/>
        <end position="22"/>
    </location>
</feature>
<dbReference type="Proteomes" id="UP000821837">
    <property type="component" value="Chromosome 10"/>
</dbReference>
<keyword evidence="3" id="KW-1185">Reference proteome</keyword>
<sequence>MELKRRAECDEGATAAAAGAKRSAARPCDDEAALSRLKAEPPPGPNAPAASAPAGGTGANLVAPAAAQAPPPPPHAPSPPVTRTVTPHDGLNPVDSSIFIVFFILAL</sequence>
<evidence type="ECO:0000256" key="1">
    <source>
        <dbReference type="SAM" id="MobiDB-lite"/>
    </source>
</evidence>
<dbReference type="AlphaFoldDB" id="A0A9D4T702"/>
<reference evidence="2" key="2">
    <citation type="submission" date="2021-09" db="EMBL/GenBank/DDBJ databases">
        <authorList>
            <person name="Jia N."/>
            <person name="Wang J."/>
            <person name="Shi W."/>
            <person name="Du L."/>
            <person name="Sun Y."/>
            <person name="Zhan W."/>
            <person name="Jiang J."/>
            <person name="Wang Q."/>
            <person name="Zhang B."/>
            <person name="Ji P."/>
            <person name="Sakyi L.B."/>
            <person name="Cui X."/>
            <person name="Yuan T."/>
            <person name="Jiang B."/>
            <person name="Yang W."/>
            <person name="Lam T.T.-Y."/>
            <person name="Chang Q."/>
            <person name="Ding S."/>
            <person name="Wang X."/>
            <person name="Zhu J."/>
            <person name="Ruan X."/>
            <person name="Zhao L."/>
            <person name="Wei J."/>
            <person name="Que T."/>
            <person name="Du C."/>
            <person name="Cheng J."/>
            <person name="Dai P."/>
            <person name="Han X."/>
            <person name="Huang E."/>
            <person name="Gao Y."/>
            <person name="Liu J."/>
            <person name="Shao H."/>
            <person name="Ye R."/>
            <person name="Li L."/>
            <person name="Wei W."/>
            <person name="Wang X."/>
            <person name="Wang C."/>
            <person name="Huo Q."/>
            <person name="Li W."/>
            <person name="Guo W."/>
            <person name="Chen H."/>
            <person name="Chen S."/>
            <person name="Zhou L."/>
            <person name="Zhou L."/>
            <person name="Ni X."/>
            <person name="Tian J."/>
            <person name="Zhou Y."/>
            <person name="Sheng Y."/>
            <person name="Liu T."/>
            <person name="Pan Y."/>
            <person name="Xia L."/>
            <person name="Li J."/>
            <person name="Zhao F."/>
            <person name="Cao W."/>
        </authorList>
    </citation>
    <scope>NUCLEOTIDE SEQUENCE</scope>
    <source>
        <strain evidence="2">Rsan-2018</strain>
        <tissue evidence="2">Larvae</tissue>
    </source>
</reference>
<gene>
    <name evidence="2" type="ORF">HPB52_005020</name>
</gene>
<protein>
    <submittedName>
        <fullName evidence="2">Uncharacterized protein</fullName>
    </submittedName>
</protein>
<feature type="region of interest" description="Disordered" evidence="1">
    <location>
        <begin position="1"/>
        <end position="93"/>
    </location>
</feature>
<reference evidence="2" key="1">
    <citation type="journal article" date="2020" name="Cell">
        <title>Large-Scale Comparative Analyses of Tick Genomes Elucidate Their Genetic Diversity and Vector Capacities.</title>
        <authorList>
            <consortium name="Tick Genome and Microbiome Consortium (TIGMIC)"/>
            <person name="Jia N."/>
            <person name="Wang J."/>
            <person name="Shi W."/>
            <person name="Du L."/>
            <person name="Sun Y."/>
            <person name="Zhan W."/>
            <person name="Jiang J.F."/>
            <person name="Wang Q."/>
            <person name="Zhang B."/>
            <person name="Ji P."/>
            <person name="Bell-Sakyi L."/>
            <person name="Cui X.M."/>
            <person name="Yuan T.T."/>
            <person name="Jiang B.G."/>
            <person name="Yang W.F."/>
            <person name="Lam T.T."/>
            <person name="Chang Q.C."/>
            <person name="Ding S.J."/>
            <person name="Wang X.J."/>
            <person name="Zhu J.G."/>
            <person name="Ruan X.D."/>
            <person name="Zhao L."/>
            <person name="Wei J.T."/>
            <person name="Ye R.Z."/>
            <person name="Que T.C."/>
            <person name="Du C.H."/>
            <person name="Zhou Y.H."/>
            <person name="Cheng J.X."/>
            <person name="Dai P.F."/>
            <person name="Guo W.B."/>
            <person name="Han X.H."/>
            <person name="Huang E.J."/>
            <person name="Li L.F."/>
            <person name="Wei W."/>
            <person name="Gao Y.C."/>
            <person name="Liu J.Z."/>
            <person name="Shao H.Z."/>
            <person name="Wang X."/>
            <person name="Wang C.C."/>
            <person name="Yang T.C."/>
            <person name="Huo Q.B."/>
            <person name="Li W."/>
            <person name="Chen H.Y."/>
            <person name="Chen S.E."/>
            <person name="Zhou L.G."/>
            <person name="Ni X.B."/>
            <person name="Tian J.H."/>
            <person name="Sheng Y."/>
            <person name="Liu T."/>
            <person name="Pan Y.S."/>
            <person name="Xia L.Y."/>
            <person name="Li J."/>
            <person name="Zhao F."/>
            <person name="Cao W.C."/>
        </authorList>
    </citation>
    <scope>NUCLEOTIDE SEQUENCE</scope>
    <source>
        <strain evidence="2">Rsan-2018</strain>
    </source>
</reference>
<name>A0A9D4T702_RHISA</name>
<accession>A0A9D4T702</accession>
<dbReference type="EMBL" id="JABSTV010001246">
    <property type="protein sequence ID" value="KAH7975778.1"/>
    <property type="molecule type" value="Genomic_DNA"/>
</dbReference>
<organism evidence="2 3">
    <name type="scientific">Rhipicephalus sanguineus</name>
    <name type="common">Brown dog tick</name>
    <name type="synonym">Ixodes sanguineus</name>
    <dbReference type="NCBI Taxonomy" id="34632"/>
    <lineage>
        <taxon>Eukaryota</taxon>
        <taxon>Metazoa</taxon>
        <taxon>Ecdysozoa</taxon>
        <taxon>Arthropoda</taxon>
        <taxon>Chelicerata</taxon>
        <taxon>Arachnida</taxon>
        <taxon>Acari</taxon>
        <taxon>Parasitiformes</taxon>
        <taxon>Ixodida</taxon>
        <taxon>Ixodoidea</taxon>
        <taxon>Ixodidae</taxon>
        <taxon>Rhipicephalinae</taxon>
        <taxon>Rhipicephalus</taxon>
        <taxon>Rhipicephalus</taxon>
    </lineage>
</organism>
<comment type="caution">
    <text evidence="2">The sequence shown here is derived from an EMBL/GenBank/DDBJ whole genome shotgun (WGS) entry which is preliminary data.</text>
</comment>
<feature type="compositionally biased region" description="Pro residues" evidence="1">
    <location>
        <begin position="69"/>
        <end position="80"/>
    </location>
</feature>
<proteinExistence type="predicted"/>